<protein>
    <submittedName>
        <fullName evidence="1">Aldose 1-epimerase family protein YeaD</fullName>
        <ecNumber evidence="1">5.1.3.15</ecNumber>
    </submittedName>
</protein>
<keyword evidence="1" id="KW-0413">Isomerase</keyword>
<dbReference type="GO" id="GO:0047938">
    <property type="term" value="F:glucose-6-phosphate 1-epimerase activity"/>
    <property type="evidence" value="ECO:0007669"/>
    <property type="project" value="UniProtKB-EC"/>
</dbReference>
<dbReference type="InterPro" id="IPR011013">
    <property type="entry name" value="Gal_mutarotase_sf_dom"/>
</dbReference>
<dbReference type="GO" id="GO:0030246">
    <property type="term" value="F:carbohydrate binding"/>
    <property type="evidence" value="ECO:0007669"/>
    <property type="project" value="InterPro"/>
</dbReference>
<evidence type="ECO:0000313" key="2">
    <source>
        <dbReference type="Proteomes" id="UP000251088"/>
    </source>
</evidence>
<gene>
    <name evidence="1" type="primary">yeaD_1</name>
    <name evidence="1" type="ORF">NCTC9128_07682</name>
</gene>
<dbReference type="Gene3D" id="2.70.98.10">
    <property type="match status" value="1"/>
</dbReference>
<dbReference type="AlphaFoldDB" id="A0A2X3EEB9"/>
<dbReference type="SUPFAM" id="SSF74650">
    <property type="entry name" value="Galactose mutarotase-like"/>
    <property type="match status" value="1"/>
</dbReference>
<dbReference type="EC" id="5.1.3.15" evidence="1"/>
<proteinExistence type="predicted"/>
<name>A0A2X3EEB9_KLEPN</name>
<evidence type="ECO:0000313" key="1">
    <source>
        <dbReference type="EMBL" id="SQC42252.1"/>
    </source>
</evidence>
<dbReference type="InterPro" id="IPR014718">
    <property type="entry name" value="GH-type_carb-bd"/>
</dbReference>
<sequence length="76" mass="8443">MIHDDALNRTIDVVHHHQHNVVAWNPGPALSVSMGDMPDDGYKTFVCVETCCVTQPQKASEETPSRLAQTISVKKR</sequence>
<accession>A0A2X3EEB9</accession>
<reference evidence="1 2" key="1">
    <citation type="submission" date="2018-06" db="EMBL/GenBank/DDBJ databases">
        <authorList>
            <consortium name="Pathogen Informatics"/>
            <person name="Doyle S."/>
        </authorList>
    </citation>
    <scope>NUCLEOTIDE SEQUENCE [LARGE SCALE GENOMIC DNA]</scope>
    <source>
        <strain evidence="1 2">NCTC9128</strain>
    </source>
</reference>
<dbReference type="Proteomes" id="UP000251088">
    <property type="component" value="Unassembled WGS sequence"/>
</dbReference>
<dbReference type="EMBL" id="UAWN01000017">
    <property type="protein sequence ID" value="SQC42252.1"/>
    <property type="molecule type" value="Genomic_DNA"/>
</dbReference>
<organism evidence="1 2">
    <name type="scientific">Klebsiella pneumoniae</name>
    <dbReference type="NCBI Taxonomy" id="573"/>
    <lineage>
        <taxon>Bacteria</taxon>
        <taxon>Pseudomonadati</taxon>
        <taxon>Pseudomonadota</taxon>
        <taxon>Gammaproteobacteria</taxon>
        <taxon>Enterobacterales</taxon>
        <taxon>Enterobacteriaceae</taxon>
        <taxon>Klebsiella/Raoultella group</taxon>
        <taxon>Klebsiella</taxon>
        <taxon>Klebsiella pneumoniae complex</taxon>
    </lineage>
</organism>
<dbReference type="GO" id="GO:0005975">
    <property type="term" value="P:carbohydrate metabolic process"/>
    <property type="evidence" value="ECO:0007669"/>
    <property type="project" value="InterPro"/>
</dbReference>